<protein>
    <submittedName>
        <fullName evidence="1">Uncharacterized protein</fullName>
    </submittedName>
</protein>
<sequence length="159" mass="18408">MERLLHPEHFEGSEGTGAAEWTHWICTFENFIVLLLQDPTPDRLKLLINYISPTTFSHITDCPEYEEPINILKRVYTTRSGKSTFTSAAGISNEGEDAASLQDLSPPRGYEKLGHQVVLPRYFHFCNYLTNFNYSCEYERDSFLDPLGYYTQFPHQEET</sequence>
<evidence type="ECO:0000313" key="1">
    <source>
        <dbReference type="EMBL" id="MPC44233.1"/>
    </source>
</evidence>
<dbReference type="OrthoDB" id="6624651at2759"/>
<dbReference type="EMBL" id="VSRR010006189">
    <property type="protein sequence ID" value="MPC44233.1"/>
    <property type="molecule type" value="Genomic_DNA"/>
</dbReference>
<organism evidence="1 2">
    <name type="scientific">Portunus trituberculatus</name>
    <name type="common">Swimming crab</name>
    <name type="synonym">Neptunus trituberculatus</name>
    <dbReference type="NCBI Taxonomy" id="210409"/>
    <lineage>
        <taxon>Eukaryota</taxon>
        <taxon>Metazoa</taxon>
        <taxon>Ecdysozoa</taxon>
        <taxon>Arthropoda</taxon>
        <taxon>Crustacea</taxon>
        <taxon>Multicrustacea</taxon>
        <taxon>Malacostraca</taxon>
        <taxon>Eumalacostraca</taxon>
        <taxon>Eucarida</taxon>
        <taxon>Decapoda</taxon>
        <taxon>Pleocyemata</taxon>
        <taxon>Brachyura</taxon>
        <taxon>Eubrachyura</taxon>
        <taxon>Portunoidea</taxon>
        <taxon>Portunidae</taxon>
        <taxon>Portuninae</taxon>
        <taxon>Portunus</taxon>
    </lineage>
</organism>
<dbReference type="AlphaFoldDB" id="A0A5B7FGI4"/>
<accession>A0A5B7FGI4</accession>
<evidence type="ECO:0000313" key="2">
    <source>
        <dbReference type="Proteomes" id="UP000324222"/>
    </source>
</evidence>
<proteinExistence type="predicted"/>
<reference evidence="1 2" key="1">
    <citation type="submission" date="2019-05" db="EMBL/GenBank/DDBJ databases">
        <title>Another draft genome of Portunus trituberculatus and its Hox gene families provides insights of decapod evolution.</title>
        <authorList>
            <person name="Jeong J.-H."/>
            <person name="Song I."/>
            <person name="Kim S."/>
            <person name="Choi T."/>
            <person name="Kim D."/>
            <person name="Ryu S."/>
            <person name="Kim W."/>
        </authorList>
    </citation>
    <scope>NUCLEOTIDE SEQUENCE [LARGE SCALE GENOMIC DNA]</scope>
    <source>
        <tissue evidence="1">Muscle</tissue>
    </source>
</reference>
<name>A0A5B7FGI4_PORTR</name>
<dbReference type="Proteomes" id="UP000324222">
    <property type="component" value="Unassembled WGS sequence"/>
</dbReference>
<comment type="caution">
    <text evidence="1">The sequence shown here is derived from an EMBL/GenBank/DDBJ whole genome shotgun (WGS) entry which is preliminary data.</text>
</comment>
<gene>
    <name evidence="1" type="ORF">E2C01_037900</name>
</gene>
<keyword evidence="2" id="KW-1185">Reference proteome</keyword>